<dbReference type="AlphaFoldDB" id="C6S771"/>
<name>C6S771_NEIML</name>
<evidence type="ECO:0000313" key="2">
    <source>
        <dbReference type="EMBL" id="CBA06072.1"/>
    </source>
</evidence>
<evidence type="ECO:0000313" key="3">
    <source>
        <dbReference type="Proteomes" id="UP000002054"/>
    </source>
</evidence>
<sequence>MLKRYKPLYIYGIRNGTFYPALVFPLFIMPSENIMMMRFQTA</sequence>
<reference evidence="2 3" key="1">
    <citation type="journal article" date="2008" name="Proc. Natl. Acad. Sci. U.S.A.">
        <title>Whole-genome comparison of disease and carriage strains provides insights into virulence evolution in Neisseria meningitidis.</title>
        <authorList>
            <person name="Schoen C."/>
            <person name="Blom J."/>
            <person name="Claus H."/>
            <person name="Schramm-Glueck A."/>
            <person name="Brandt P."/>
            <person name="Mueller T."/>
            <person name="Goesmann A."/>
            <person name="Joseph B."/>
            <person name="Konietzny S."/>
            <person name="Kurzai O."/>
            <person name="Schmitt C."/>
            <person name="Friedrich T."/>
            <person name="Linke B."/>
            <person name="Vogel U."/>
            <person name="Frosch M."/>
        </authorList>
    </citation>
    <scope>NUCLEOTIDE SEQUENCE [LARGE SCALE GENOMIC DNA]</scope>
    <source>
        <strain evidence="3">alpha14</strain>
    </source>
</reference>
<organism evidence="2 3">
    <name type="scientific">Neisseria meningitidis (strain alpha14)</name>
    <dbReference type="NCBI Taxonomy" id="662598"/>
    <lineage>
        <taxon>Bacteria</taxon>
        <taxon>Pseudomonadati</taxon>
        <taxon>Pseudomonadota</taxon>
        <taxon>Betaproteobacteria</taxon>
        <taxon>Neisseriales</taxon>
        <taxon>Neisseriaceae</taxon>
        <taxon>Neisseria</taxon>
    </lineage>
</organism>
<dbReference type="EMBL" id="AM889136">
    <property type="protein sequence ID" value="CBA06072.1"/>
    <property type="molecule type" value="Genomic_DNA"/>
</dbReference>
<keyword evidence="1" id="KW-0812">Transmembrane</keyword>
<proteinExistence type="predicted"/>
<keyword evidence="1" id="KW-0472">Membrane</keyword>
<keyword evidence="1" id="KW-1133">Transmembrane helix</keyword>
<dbReference type="Proteomes" id="UP000002054">
    <property type="component" value="Chromosome"/>
</dbReference>
<dbReference type="HOGENOM" id="CLU_3254518_0_0_4"/>
<protein>
    <submittedName>
        <fullName evidence="2">Uncharacterized protein</fullName>
    </submittedName>
</protein>
<feature type="transmembrane region" description="Helical" evidence="1">
    <location>
        <begin position="12"/>
        <end position="29"/>
    </location>
</feature>
<evidence type="ECO:0000256" key="1">
    <source>
        <dbReference type="SAM" id="Phobius"/>
    </source>
</evidence>
<gene>
    <name evidence="2" type="ordered locus">NMO_1064</name>
</gene>
<dbReference type="KEGG" id="nmi:NMO_1064"/>
<accession>C6S771</accession>